<dbReference type="AlphaFoldDB" id="A0A7M4DGI7"/>
<keyword evidence="3" id="KW-1185">Reference proteome</keyword>
<dbReference type="InterPro" id="IPR029058">
    <property type="entry name" value="AB_hydrolase_fold"/>
</dbReference>
<organism evidence="2 3">
    <name type="scientific">Occultella aeris</name>
    <dbReference type="NCBI Taxonomy" id="2761496"/>
    <lineage>
        <taxon>Bacteria</taxon>
        <taxon>Bacillati</taxon>
        <taxon>Actinomycetota</taxon>
        <taxon>Actinomycetes</taxon>
        <taxon>Micrococcales</taxon>
        <taxon>Ruaniaceae</taxon>
        <taxon>Occultella</taxon>
    </lineage>
</organism>
<dbReference type="InterPro" id="IPR000073">
    <property type="entry name" value="AB_hydrolase_1"/>
</dbReference>
<evidence type="ECO:0000313" key="3">
    <source>
        <dbReference type="Proteomes" id="UP000419743"/>
    </source>
</evidence>
<dbReference type="SUPFAM" id="SSF53474">
    <property type="entry name" value="alpha/beta-Hydrolases"/>
    <property type="match status" value="1"/>
</dbReference>
<feature type="domain" description="AB hydrolase-1" evidence="1">
    <location>
        <begin position="24"/>
        <end position="247"/>
    </location>
</feature>
<name>A0A7M4DGI7_9MICO</name>
<dbReference type="GO" id="GO:0016787">
    <property type="term" value="F:hydrolase activity"/>
    <property type="evidence" value="ECO:0007669"/>
    <property type="project" value="UniProtKB-KW"/>
</dbReference>
<evidence type="ECO:0000259" key="1">
    <source>
        <dbReference type="Pfam" id="PF12697"/>
    </source>
</evidence>
<evidence type="ECO:0000313" key="2">
    <source>
        <dbReference type="EMBL" id="VZO36030.1"/>
    </source>
</evidence>
<proteinExistence type="predicted"/>
<dbReference type="Pfam" id="PF12697">
    <property type="entry name" value="Abhydrolase_6"/>
    <property type="match status" value="1"/>
</dbReference>
<accession>A0A7M4DGI7</accession>
<dbReference type="Proteomes" id="UP000419743">
    <property type="component" value="Unassembled WGS sequence"/>
</dbReference>
<gene>
    <name evidence="2" type="ORF">HALOF300_01234</name>
</gene>
<reference evidence="2 3" key="1">
    <citation type="submission" date="2019-11" db="EMBL/GenBank/DDBJ databases">
        <authorList>
            <person name="Criscuolo A."/>
        </authorList>
    </citation>
    <scope>NUCLEOTIDE SEQUENCE [LARGE SCALE GENOMIC DNA]</scope>
    <source>
        <strain evidence="2">CIP111667</strain>
    </source>
</reference>
<comment type="caution">
    <text evidence="2">The sequence shown here is derived from an EMBL/GenBank/DDBJ whole genome shotgun (WGS) entry which is preliminary data.</text>
</comment>
<dbReference type="Gene3D" id="3.40.50.1820">
    <property type="entry name" value="alpha/beta hydrolase"/>
    <property type="match status" value="1"/>
</dbReference>
<keyword evidence="2" id="KW-0378">Hydrolase</keyword>
<protein>
    <submittedName>
        <fullName evidence="2">Alpha/beta hydrolase family protein</fullName>
    </submittedName>
</protein>
<sequence>MSMTLTSAANDLVAFDKRGDGPAIVFVAGAGPFRAIDPWTTETAERAAAAGLITIVYDRLGRGESVATGMLDLDRELAAIAALIDEAGGSAVLCGHSSGCTIALAAAVQGLPVDGLMLWEAPIGGQTGGAVPWTEEVLRRIDSGDLEGALTHYMKDMPPEWLADARRSPMWEAMVAGVVSYVADAQSLAWIESEPLRELLDGIRVPVEYLTGTHTFPMMLDAARAVVAAIPGATHRSVPGKDHAWEPAAMAAEVVRFVTRRSS</sequence>
<dbReference type="EMBL" id="CACRYJ010000017">
    <property type="protein sequence ID" value="VZO36030.1"/>
    <property type="molecule type" value="Genomic_DNA"/>
</dbReference>